<feature type="transmembrane region" description="Helical" evidence="5">
    <location>
        <begin position="429"/>
        <end position="447"/>
    </location>
</feature>
<dbReference type="RefSeq" id="XP_066612098.1">
    <property type="nucleotide sequence ID" value="XM_066759451.1"/>
</dbReference>
<evidence type="ECO:0000256" key="2">
    <source>
        <dbReference type="ARBA" id="ARBA00022692"/>
    </source>
</evidence>
<comment type="subcellular location">
    <subcellularLocation>
        <location evidence="1">Membrane</location>
        <topology evidence="1">Multi-pass membrane protein</topology>
    </subcellularLocation>
</comment>
<feature type="domain" description="Major facilitator superfamily (MFS) profile" evidence="6">
    <location>
        <begin position="60"/>
        <end position="479"/>
    </location>
</feature>
<sequence length="499" mass="54218">MPLETPLSASLTQEGKSTAVDQQDASNIVDSASDEWVVKWDGVDDPECPLNITLFQKWAITTIVSVSAAYLTACSSLASFTYPAMEVEFGVSCLVCTLSVSLFVLGMAIGPLLTGPLSEFTGRRRVLLYGILCNFPNNISVHLVFRFLTGFAGAAFGAVSGGVISDVFPNEKVGTPMIIFTTVMLMGPVIGAILSAAINVNANWRWTYITVLIWAFIMTMLVYFLVPETSAAQLLTDKAKRRRKDTGDGKWRSPTERENRSALLAFKRSLGTPFVLLSTQMMVLFLDLWSSLILGILYLSFSGVPYIFTMQYHFTTLQSGLAFIGIGLGELFAIVVQLLLGRHYRQIALFHGGTAPPEVRLVPGMYGALLAPLGLLLLGTTSLPKIPWIIPILGSTFFGCGLVLALSSTFTYLIDAYRPVAASALSSNNFLRAVFACAFPLFGHQFYNRLGVTAGTCVLAGLLFAAAPLPFIFYKIGPRIRARSPYGNKVETLSLNNEV</sequence>
<evidence type="ECO:0000259" key="6">
    <source>
        <dbReference type="PROSITE" id="PS50850"/>
    </source>
</evidence>
<dbReference type="Gene3D" id="1.20.1250.20">
    <property type="entry name" value="MFS general substrate transporter like domains"/>
    <property type="match status" value="1"/>
</dbReference>
<feature type="transmembrane region" description="Helical" evidence="5">
    <location>
        <begin position="206"/>
        <end position="226"/>
    </location>
</feature>
<dbReference type="Pfam" id="PF07690">
    <property type="entry name" value="MFS_1"/>
    <property type="match status" value="1"/>
</dbReference>
<dbReference type="InterPro" id="IPR011701">
    <property type="entry name" value="MFS"/>
</dbReference>
<reference evidence="7" key="2">
    <citation type="submission" date="2024-01" db="EMBL/GenBank/DDBJ databases">
        <title>Comparative genomics of Cryptococcus and Kwoniella reveals pathogenesis evolution and contrasting modes of karyotype evolution via chromosome fusion or intercentromeric recombination.</title>
        <authorList>
            <person name="Coelho M.A."/>
            <person name="David-Palma M."/>
            <person name="Shea T."/>
            <person name="Bowers K."/>
            <person name="Mcginley-Smith S."/>
            <person name="Mohammad A.W."/>
            <person name="Gnirke A."/>
            <person name="Yurkov A.M."/>
            <person name="Nowrousian M."/>
            <person name="Sun S."/>
            <person name="Cuomo C.A."/>
            <person name="Heitman J."/>
        </authorList>
    </citation>
    <scope>NUCLEOTIDE SEQUENCE</scope>
    <source>
        <strain evidence="7">IND107</strain>
    </source>
</reference>
<feature type="transmembrane region" description="Helical" evidence="5">
    <location>
        <begin position="58"/>
        <end position="83"/>
    </location>
</feature>
<dbReference type="InterPro" id="IPR036259">
    <property type="entry name" value="MFS_trans_sf"/>
</dbReference>
<evidence type="ECO:0000256" key="4">
    <source>
        <dbReference type="ARBA" id="ARBA00023136"/>
    </source>
</evidence>
<evidence type="ECO:0000256" key="1">
    <source>
        <dbReference type="ARBA" id="ARBA00004141"/>
    </source>
</evidence>
<feature type="transmembrane region" description="Helical" evidence="5">
    <location>
        <begin position="453"/>
        <end position="474"/>
    </location>
</feature>
<evidence type="ECO:0000256" key="3">
    <source>
        <dbReference type="ARBA" id="ARBA00022989"/>
    </source>
</evidence>
<dbReference type="InterPro" id="IPR020846">
    <property type="entry name" value="MFS_dom"/>
</dbReference>
<name>A0ABR3BLR3_9TREE</name>
<feature type="transmembrane region" description="Helical" evidence="5">
    <location>
        <begin position="89"/>
        <end position="114"/>
    </location>
</feature>
<feature type="transmembrane region" description="Helical" evidence="5">
    <location>
        <begin position="177"/>
        <end position="200"/>
    </location>
</feature>
<gene>
    <name evidence="7" type="ORF">I308_104991</name>
</gene>
<keyword evidence="8" id="KW-1185">Reference proteome</keyword>
<accession>A0ABR3BLR3</accession>
<comment type="caution">
    <text evidence="7">The sequence shown here is derived from an EMBL/GenBank/DDBJ whole genome shotgun (WGS) entry which is preliminary data.</text>
</comment>
<feature type="transmembrane region" description="Helical" evidence="5">
    <location>
        <begin position="388"/>
        <end position="417"/>
    </location>
</feature>
<keyword evidence="2 5" id="KW-0812">Transmembrane</keyword>
<evidence type="ECO:0000313" key="8">
    <source>
        <dbReference type="Proteomes" id="UP000054399"/>
    </source>
</evidence>
<dbReference type="SUPFAM" id="SSF103473">
    <property type="entry name" value="MFS general substrate transporter"/>
    <property type="match status" value="1"/>
</dbReference>
<reference evidence="7" key="1">
    <citation type="submission" date="2015-01" db="EMBL/GenBank/DDBJ databases">
        <authorList>
            <consortium name="The Broad Institute Genomics Platform"/>
            <person name="Cuomo C."/>
            <person name="Litvintseva A."/>
            <person name="Chen Y."/>
            <person name="Heitman J."/>
            <person name="Sun S."/>
            <person name="Springer D."/>
            <person name="Dromer F."/>
            <person name="Young S."/>
            <person name="Zeng Q."/>
            <person name="Gargeya S."/>
            <person name="Abouelleil A."/>
            <person name="Alvarado L."/>
            <person name="Chapman S.B."/>
            <person name="Gainer-Dewar J."/>
            <person name="Goldberg J."/>
            <person name="Griggs A."/>
            <person name="Gujja S."/>
            <person name="Hansen M."/>
            <person name="Howarth C."/>
            <person name="Imamovic A."/>
            <person name="Larimer J."/>
            <person name="Murphy C."/>
            <person name="Naylor J."/>
            <person name="Pearson M."/>
            <person name="Priest M."/>
            <person name="Roberts A."/>
            <person name="Saif S."/>
            <person name="Shea T."/>
            <person name="Sykes S."/>
            <person name="Wortman J."/>
            <person name="Nusbaum C."/>
            <person name="Birren B."/>
        </authorList>
    </citation>
    <scope>NUCLEOTIDE SEQUENCE</scope>
    <source>
        <strain evidence="7">IND107</strain>
    </source>
</reference>
<protein>
    <recommendedName>
        <fullName evidence="6">Major facilitator superfamily (MFS) profile domain-containing protein</fullName>
    </recommendedName>
</protein>
<dbReference type="PANTHER" id="PTHR23502:SF7">
    <property type="entry name" value="DRUG_PROTON ANTIPORTER YHK8-RELATED"/>
    <property type="match status" value="1"/>
</dbReference>
<evidence type="ECO:0000256" key="5">
    <source>
        <dbReference type="SAM" id="Phobius"/>
    </source>
</evidence>
<dbReference type="PANTHER" id="PTHR23502">
    <property type="entry name" value="MAJOR FACILITATOR SUPERFAMILY"/>
    <property type="match status" value="1"/>
</dbReference>
<feature type="transmembrane region" description="Helical" evidence="5">
    <location>
        <begin position="321"/>
        <end position="340"/>
    </location>
</feature>
<keyword evidence="3 5" id="KW-1133">Transmembrane helix</keyword>
<keyword evidence="4 5" id="KW-0472">Membrane</keyword>
<dbReference type="GeneID" id="91991847"/>
<feature type="transmembrane region" description="Helical" evidence="5">
    <location>
        <begin position="274"/>
        <end position="301"/>
    </location>
</feature>
<evidence type="ECO:0000313" key="7">
    <source>
        <dbReference type="EMBL" id="KAL0243731.1"/>
    </source>
</evidence>
<dbReference type="PROSITE" id="PS50850">
    <property type="entry name" value="MFS"/>
    <property type="match status" value="1"/>
</dbReference>
<dbReference type="Proteomes" id="UP000054399">
    <property type="component" value="Unassembled WGS sequence"/>
</dbReference>
<dbReference type="EMBL" id="ATAM02000009">
    <property type="protein sequence ID" value="KAL0243731.1"/>
    <property type="molecule type" value="Genomic_DNA"/>
</dbReference>
<feature type="transmembrane region" description="Helical" evidence="5">
    <location>
        <begin position="361"/>
        <end position="382"/>
    </location>
</feature>
<feature type="transmembrane region" description="Helical" evidence="5">
    <location>
        <begin position="151"/>
        <end position="168"/>
    </location>
</feature>
<proteinExistence type="predicted"/>
<organism evidence="7 8">
    <name type="scientific">Cryptococcus tetragattii IND107</name>
    <dbReference type="NCBI Taxonomy" id="1296105"/>
    <lineage>
        <taxon>Eukaryota</taxon>
        <taxon>Fungi</taxon>
        <taxon>Dikarya</taxon>
        <taxon>Basidiomycota</taxon>
        <taxon>Agaricomycotina</taxon>
        <taxon>Tremellomycetes</taxon>
        <taxon>Tremellales</taxon>
        <taxon>Cryptococcaceae</taxon>
        <taxon>Cryptococcus</taxon>
        <taxon>Cryptococcus gattii species complex</taxon>
    </lineage>
</organism>